<dbReference type="Gene3D" id="3.40.1090.10">
    <property type="entry name" value="Cytosolic phospholipase A2 catalytic domain"/>
    <property type="match status" value="1"/>
</dbReference>
<evidence type="ECO:0000256" key="1">
    <source>
        <dbReference type="ARBA" id="ARBA00023098"/>
    </source>
</evidence>
<keyword evidence="2" id="KW-0442">Lipid degradation</keyword>
<feature type="active site" description="Proton acceptor" evidence="2">
    <location>
        <position position="218"/>
    </location>
</feature>
<feature type="active site" description="Nucleophile" evidence="2">
    <location>
        <position position="96"/>
    </location>
</feature>
<evidence type="ECO:0000313" key="6">
    <source>
        <dbReference type="Proteomes" id="UP000494206"/>
    </source>
</evidence>
<feature type="region of interest" description="Disordered" evidence="3">
    <location>
        <begin position="1"/>
        <end position="28"/>
    </location>
</feature>
<protein>
    <recommendedName>
        <fullName evidence="4">PNPLA domain-containing protein</fullName>
    </recommendedName>
</protein>
<reference evidence="5 6" key="1">
    <citation type="submission" date="2020-04" db="EMBL/GenBank/DDBJ databases">
        <authorList>
            <person name="Laetsch R D."/>
            <person name="Stevens L."/>
            <person name="Kumar S."/>
            <person name="Blaxter L. M."/>
        </authorList>
    </citation>
    <scope>NUCLEOTIDE SEQUENCE [LARGE SCALE GENOMIC DNA]</scope>
</reference>
<evidence type="ECO:0000256" key="2">
    <source>
        <dbReference type="PROSITE-ProRule" id="PRU01161"/>
    </source>
</evidence>
<evidence type="ECO:0000259" key="4">
    <source>
        <dbReference type="PROSITE" id="PS51635"/>
    </source>
</evidence>
<accession>A0A8S1ERJ0</accession>
<feature type="short sequence motif" description="GXGXXG" evidence="2">
    <location>
        <begin position="63"/>
        <end position="68"/>
    </location>
</feature>
<gene>
    <name evidence="5" type="ORF">CBOVIS_LOCUS4864</name>
</gene>
<organism evidence="5 6">
    <name type="scientific">Caenorhabditis bovis</name>
    <dbReference type="NCBI Taxonomy" id="2654633"/>
    <lineage>
        <taxon>Eukaryota</taxon>
        <taxon>Metazoa</taxon>
        <taxon>Ecdysozoa</taxon>
        <taxon>Nematoda</taxon>
        <taxon>Chromadorea</taxon>
        <taxon>Rhabditida</taxon>
        <taxon>Rhabditina</taxon>
        <taxon>Rhabditomorpha</taxon>
        <taxon>Rhabditoidea</taxon>
        <taxon>Rhabditidae</taxon>
        <taxon>Peloderinae</taxon>
        <taxon>Caenorhabditis</taxon>
    </lineage>
</organism>
<dbReference type="GO" id="GO:0004806">
    <property type="term" value="F:triacylglycerol lipase activity"/>
    <property type="evidence" value="ECO:0007669"/>
    <property type="project" value="TreeGrafter"/>
</dbReference>
<evidence type="ECO:0000256" key="3">
    <source>
        <dbReference type="SAM" id="MobiDB-lite"/>
    </source>
</evidence>
<feature type="compositionally biased region" description="Basic and acidic residues" evidence="3">
    <location>
        <begin position="1"/>
        <end position="13"/>
    </location>
</feature>
<dbReference type="InterPro" id="IPR033562">
    <property type="entry name" value="PLPL"/>
</dbReference>
<dbReference type="GO" id="GO:0005737">
    <property type="term" value="C:cytoplasm"/>
    <property type="evidence" value="ECO:0007669"/>
    <property type="project" value="TreeGrafter"/>
</dbReference>
<dbReference type="InterPro" id="IPR002641">
    <property type="entry name" value="PNPLA_dom"/>
</dbReference>
<dbReference type="GO" id="GO:0019433">
    <property type="term" value="P:triglyceride catabolic process"/>
    <property type="evidence" value="ECO:0007669"/>
    <property type="project" value="TreeGrafter"/>
</dbReference>
<feature type="short sequence motif" description="DGA/G" evidence="2">
    <location>
        <begin position="218"/>
        <end position="220"/>
    </location>
</feature>
<dbReference type="InterPro" id="IPR016035">
    <property type="entry name" value="Acyl_Trfase/lysoPLipase"/>
</dbReference>
<proteinExistence type="predicted"/>
<dbReference type="AlphaFoldDB" id="A0A8S1ERJ0"/>
<dbReference type="Proteomes" id="UP000494206">
    <property type="component" value="Unassembled WGS sequence"/>
</dbReference>
<dbReference type="GO" id="GO:0016020">
    <property type="term" value="C:membrane"/>
    <property type="evidence" value="ECO:0007669"/>
    <property type="project" value="TreeGrafter"/>
</dbReference>
<dbReference type="PANTHER" id="PTHR12406">
    <property type="entry name" value="CALCIUM-INDEPENDENT PHOSPHOLIPASE A2 IPLA2 -RELATED"/>
    <property type="match status" value="1"/>
</dbReference>
<dbReference type="GO" id="GO:0055088">
    <property type="term" value="P:lipid homeostasis"/>
    <property type="evidence" value="ECO:0007669"/>
    <property type="project" value="TreeGrafter"/>
</dbReference>
<dbReference type="OrthoDB" id="197155at2759"/>
<evidence type="ECO:0000313" key="5">
    <source>
        <dbReference type="EMBL" id="CAB3402219.1"/>
    </source>
</evidence>
<keyword evidence="2" id="KW-0378">Hydrolase</keyword>
<keyword evidence="1 2" id="KW-0443">Lipid metabolism</keyword>
<sequence length="311" mass="34792">MEKSPFGSEKEGDERDDGEGDGEHSEWKARLRKNKDIVIRLPRRPENRKPITECPVFCLSFAGCGFLGTYEFGVAHAIATHGSALYSQTIRFAGTSSGSLVATLMLFNPTKASAAAEEIYKISDDVHASPMGVFSPGFMIGDKLRRIIEKYIPDDISPANNRLFISVTHLKTWKNEIISTYSNREELINVLMASCYHPMYSTGIAGKAPVVRGESYIDGGYTNNLPEFSDVRSISISPFLGDADICPPDKSSMFTDVMMIVFNQNLKLNVENIKRLINTLLPPPRDVLEKYYEMGKQDATKFLKQWSMHNV</sequence>
<comment type="caution">
    <text evidence="5">The sequence shown here is derived from an EMBL/GenBank/DDBJ whole genome shotgun (WGS) entry which is preliminary data.</text>
</comment>
<dbReference type="Pfam" id="PF01734">
    <property type="entry name" value="Patatin"/>
    <property type="match status" value="1"/>
</dbReference>
<name>A0A8S1ERJ0_9PELO</name>
<keyword evidence="6" id="KW-1185">Reference proteome</keyword>
<dbReference type="PANTHER" id="PTHR12406:SF21">
    <property type="entry name" value="PNPLA DOMAIN-CONTAINING PROTEIN"/>
    <property type="match status" value="1"/>
</dbReference>
<dbReference type="SUPFAM" id="SSF52151">
    <property type="entry name" value="FabD/lysophospholipase-like"/>
    <property type="match status" value="1"/>
</dbReference>
<feature type="short sequence motif" description="GXSXG" evidence="2">
    <location>
        <begin position="94"/>
        <end position="98"/>
    </location>
</feature>
<feature type="domain" description="PNPLA" evidence="4">
    <location>
        <begin position="59"/>
        <end position="231"/>
    </location>
</feature>
<dbReference type="PROSITE" id="PS51635">
    <property type="entry name" value="PNPLA"/>
    <property type="match status" value="1"/>
</dbReference>
<dbReference type="EMBL" id="CADEPM010000003">
    <property type="protein sequence ID" value="CAB3402219.1"/>
    <property type="molecule type" value="Genomic_DNA"/>
</dbReference>
<dbReference type="GO" id="GO:0005811">
    <property type="term" value="C:lipid droplet"/>
    <property type="evidence" value="ECO:0007669"/>
    <property type="project" value="TreeGrafter"/>
</dbReference>